<dbReference type="PANTHER" id="PTHR10639">
    <property type="entry name" value="CLATHRIN LIGHT CHAIN"/>
    <property type="match status" value="1"/>
</dbReference>
<feature type="region of interest" description="Disordered" evidence="7">
    <location>
        <begin position="24"/>
        <end position="114"/>
    </location>
</feature>
<dbReference type="GO" id="GO:0072583">
    <property type="term" value="P:clathrin-dependent endocytosis"/>
    <property type="evidence" value="ECO:0007669"/>
    <property type="project" value="TreeGrafter"/>
</dbReference>
<evidence type="ECO:0000256" key="6">
    <source>
        <dbReference type="RuleBase" id="RU363137"/>
    </source>
</evidence>
<dbReference type="Pfam" id="PF01086">
    <property type="entry name" value="Clathrin_lg_ch"/>
    <property type="match status" value="1"/>
</dbReference>
<evidence type="ECO:0000256" key="4">
    <source>
        <dbReference type="ARBA" id="ARBA00023176"/>
    </source>
</evidence>
<evidence type="ECO:0000256" key="2">
    <source>
        <dbReference type="ARBA" id="ARBA00005263"/>
    </source>
</evidence>
<accession>A0A7M5USU7</accession>
<comment type="subcellular location">
    <subcellularLocation>
        <location evidence="1 6">Cytoplasmic vesicle membrane</location>
        <topology evidence="1 6">Peripheral membrane protein</topology>
        <orientation evidence="1 6">Cytoplasmic side</orientation>
    </subcellularLocation>
    <subcellularLocation>
        <location evidence="6">Membrane</location>
        <location evidence="6">Coated pit</location>
        <topology evidence="6">Peripheral membrane protein</topology>
        <orientation evidence="6">Cytoplasmic side</orientation>
    </subcellularLocation>
    <text evidence="6">Cytoplasmic face of coated pits and vesicles.</text>
</comment>
<protein>
    <recommendedName>
        <fullName evidence="6">Clathrin light chain</fullName>
    </recommendedName>
</protein>
<evidence type="ECO:0000256" key="7">
    <source>
        <dbReference type="SAM" id="MobiDB-lite"/>
    </source>
</evidence>
<keyword evidence="3 6" id="KW-0472">Membrane</keyword>
<keyword evidence="4 6" id="KW-0168">Coated pit</keyword>
<keyword evidence="5 6" id="KW-0968">Cytoplasmic vesicle</keyword>
<dbReference type="EnsemblMetazoa" id="CLYHEMT005237.1">
    <property type="protein sequence ID" value="CLYHEMP005237.1"/>
    <property type="gene ID" value="CLYHEMG005237"/>
</dbReference>
<evidence type="ECO:0000256" key="3">
    <source>
        <dbReference type="ARBA" id="ARBA00023136"/>
    </source>
</evidence>
<dbReference type="AlphaFoldDB" id="A0A7M5USU7"/>
<proteinExistence type="inferred from homology"/>
<dbReference type="OrthoDB" id="5512at2759"/>
<sequence>MADLLGDDPAAEFLQQEEDQLRELGIDENQFGEDGAPPPDNGGADIMGQFEDLGNAPIDDGAPQEPVMNGFTEPAPAPIIPIQPAEEPESLKQWREEKADSLQKQEEEEVENHQQWTERAKKELDDWYNHYNEQLDKTKTENRSAEEQFIEEMTDTKPGNEWEKVSRFCDFNPKNSKNTKDVGRMRSILLQLKQNPLIR</sequence>
<dbReference type="Proteomes" id="UP000594262">
    <property type="component" value="Unplaced"/>
</dbReference>
<feature type="compositionally biased region" description="Basic and acidic residues" evidence="7">
    <location>
        <begin position="89"/>
        <end position="105"/>
    </location>
</feature>
<dbReference type="InterPro" id="IPR000996">
    <property type="entry name" value="Clathrin_L-chain"/>
</dbReference>
<organism evidence="8 9">
    <name type="scientific">Clytia hemisphaerica</name>
    <dbReference type="NCBI Taxonomy" id="252671"/>
    <lineage>
        <taxon>Eukaryota</taxon>
        <taxon>Metazoa</taxon>
        <taxon>Cnidaria</taxon>
        <taxon>Hydrozoa</taxon>
        <taxon>Hydroidolina</taxon>
        <taxon>Leptothecata</taxon>
        <taxon>Obeliida</taxon>
        <taxon>Clytiidae</taxon>
        <taxon>Clytia</taxon>
    </lineage>
</organism>
<reference evidence="8" key="1">
    <citation type="submission" date="2021-01" db="UniProtKB">
        <authorList>
            <consortium name="EnsemblMetazoa"/>
        </authorList>
    </citation>
    <scope>IDENTIFICATION</scope>
</reference>
<dbReference type="GO" id="GO:0006886">
    <property type="term" value="P:intracellular protein transport"/>
    <property type="evidence" value="ECO:0007669"/>
    <property type="project" value="InterPro"/>
</dbReference>
<evidence type="ECO:0000256" key="5">
    <source>
        <dbReference type="ARBA" id="ARBA00023329"/>
    </source>
</evidence>
<comment type="similarity">
    <text evidence="2 6">Belongs to the clathrin light chain family.</text>
</comment>
<dbReference type="GO" id="GO:0030130">
    <property type="term" value="C:clathrin coat of trans-Golgi network vesicle"/>
    <property type="evidence" value="ECO:0007669"/>
    <property type="project" value="InterPro"/>
</dbReference>
<dbReference type="GO" id="GO:0030132">
    <property type="term" value="C:clathrin coat of coated pit"/>
    <property type="evidence" value="ECO:0007669"/>
    <property type="project" value="InterPro"/>
</dbReference>
<keyword evidence="9" id="KW-1185">Reference proteome</keyword>
<dbReference type="GO" id="GO:0005198">
    <property type="term" value="F:structural molecule activity"/>
    <property type="evidence" value="ECO:0007669"/>
    <property type="project" value="InterPro"/>
</dbReference>
<comment type="function">
    <text evidence="6">Clathrin is the major protein of the polyhedral coat of coated pits and vesicles.</text>
</comment>
<dbReference type="RefSeq" id="XP_066930621.1">
    <property type="nucleotide sequence ID" value="XM_067074520.1"/>
</dbReference>
<evidence type="ECO:0000313" key="9">
    <source>
        <dbReference type="Proteomes" id="UP000594262"/>
    </source>
</evidence>
<name>A0A7M5USU7_9CNID</name>
<dbReference type="GO" id="GO:0032050">
    <property type="term" value="F:clathrin heavy chain binding"/>
    <property type="evidence" value="ECO:0007669"/>
    <property type="project" value="TreeGrafter"/>
</dbReference>
<dbReference type="PANTHER" id="PTHR10639:SF7">
    <property type="entry name" value="CLATHRIN LIGHT CHAIN"/>
    <property type="match status" value="1"/>
</dbReference>
<evidence type="ECO:0000256" key="1">
    <source>
        <dbReference type="ARBA" id="ARBA00004180"/>
    </source>
</evidence>
<dbReference type="GeneID" id="136818161"/>
<evidence type="ECO:0000313" key="8">
    <source>
        <dbReference type="EnsemblMetazoa" id="CLYHEMP005237.1"/>
    </source>
</evidence>